<proteinExistence type="predicted"/>
<evidence type="ECO:0000313" key="2">
    <source>
        <dbReference type="Proteomes" id="UP000186917"/>
    </source>
</evidence>
<dbReference type="AlphaFoldDB" id="A0A1N7R7G8"/>
<keyword evidence="2" id="KW-1185">Reference proteome</keyword>
<organism evidence="1 2">
    <name type="scientific">Filimonas lacunae</name>
    <dbReference type="NCBI Taxonomy" id="477680"/>
    <lineage>
        <taxon>Bacteria</taxon>
        <taxon>Pseudomonadati</taxon>
        <taxon>Bacteroidota</taxon>
        <taxon>Chitinophagia</taxon>
        <taxon>Chitinophagales</taxon>
        <taxon>Chitinophagaceae</taxon>
        <taxon>Filimonas</taxon>
    </lineage>
</organism>
<reference evidence="2" key="1">
    <citation type="submission" date="2017-01" db="EMBL/GenBank/DDBJ databases">
        <authorList>
            <person name="Varghese N."/>
            <person name="Submissions S."/>
        </authorList>
    </citation>
    <scope>NUCLEOTIDE SEQUENCE [LARGE SCALE GENOMIC DNA]</scope>
    <source>
        <strain evidence="2">DSM 21054</strain>
    </source>
</reference>
<gene>
    <name evidence="1" type="ORF">SAMN05421788_11038</name>
</gene>
<sequence>MARYAARKMKASAIAMVVRRTIYLHGVTAEEFLRDSEWVRHEVCHVRQYQRMTVLLFLPVYLWYCLRYGYYNNPLEIEARAEEKNPAIMNDTMLVPVKNKK</sequence>
<dbReference type="RefSeq" id="WP_231940376.1">
    <property type="nucleotide sequence ID" value="NZ_AP017422.1"/>
</dbReference>
<protein>
    <recommendedName>
        <fullName evidence="3">DUF4157 domain-containing protein</fullName>
    </recommendedName>
</protein>
<dbReference type="EMBL" id="FTOR01000010">
    <property type="protein sequence ID" value="SIT30979.1"/>
    <property type="molecule type" value="Genomic_DNA"/>
</dbReference>
<name>A0A1N7R7G8_9BACT</name>
<evidence type="ECO:0000313" key="1">
    <source>
        <dbReference type="EMBL" id="SIT30979.1"/>
    </source>
</evidence>
<evidence type="ECO:0008006" key="3">
    <source>
        <dbReference type="Google" id="ProtNLM"/>
    </source>
</evidence>
<dbReference type="Proteomes" id="UP000186917">
    <property type="component" value="Unassembled WGS sequence"/>
</dbReference>
<accession>A0A1N7R7G8</accession>